<keyword evidence="1 2" id="KW-0902">Two-component regulatory system</keyword>
<dbReference type="EMBL" id="JABTTQ020000231">
    <property type="protein sequence ID" value="KAK6140902.1"/>
    <property type="molecule type" value="Genomic_DNA"/>
</dbReference>
<comment type="function">
    <text evidence="2">Functions as a two-component phosphorelay mediators between cytokinin sensor histidine kinases and response regulators (B-type ARRs). Plays an important role in propagating cytokinin signal transduction.</text>
</comment>
<dbReference type="PANTHER" id="PTHR28242:SF43">
    <property type="entry name" value="HISTIDINE-CONTAINING PHOSPHOTRANSFER PROTEIN 4"/>
    <property type="match status" value="1"/>
</dbReference>
<evidence type="ECO:0000313" key="4">
    <source>
        <dbReference type="Proteomes" id="UP001318860"/>
    </source>
</evidence>
<sequence length="144" mass="16689">MYAHAKDGGGVGGMRKKEGPVNLKIYTMTGNQLQCQAAYMRNSLFDQGYLDEQFVQLEELQDEANPDFVEDVVKLFYTDSARFIRNMELTLDSRPLDFEKLDDIMHQFKGSSSRCMRTFQEVKQEHAGLKKKLESYFEVARQAR</sequence>
<evidence type="ECO:0000313" key="3">
    <source>
        <dbReference type="EMBL" id="KAK6140902.1"/>
    </source>
</evidence>
<dbReference type="PANTHER" id="PTHR28242">
    <property type="entry name" value="PHOSPHORELAY INTERMEDIATE PROTEIN YPD1"/>
    <property type="match status" value="1"/>
</dbReference>
<evidence type="ECO:0000256" key="2">
    <source>
        <dbReference type="RuleBase" id="RU369004"/>
    </source>
</evidence>
<comment type="domain">
    <text evidence="2">Histidine-containing phosphotransfer domain (HPt) contains an active histidine that mediates the phosphotransfer.</text>
</comment>
<organism evidence="3 4">
    <name type="scientific">Rehmannia glutinosa</name>
    <name type="common">Chinese foxglove</name>
    <dbReference type="NCBI Taxonomy" id="99300"/>
    <lineage>
        <taxon>Eukaryota</taxon>
        <taxon>Viridiplantae</taxon>
        <taxon>Streptophyta</taxon>
        <taxon>Embryophyta</taxon>
        <taxon>Tracheophyta</taxon>
        <taxon>Spermatophyta</taxon>
        <taxon>Magnoliopsida</taxon>
        <taxon>eudicotyledons</taxon>
        <taxon>Gunneridae</taxon>
        <taxon>Pentapetalae</taxon>
        <taxon>asterids</taxon>
        <taxon>lamiids</taxon>
        <taxon>Lamiales</taxon>
        <taxon>Orobanchaceae</taxon>
        <taxon>Rehmannieae</taxon>
        <taxon>Rehmannia</taxon>
    </lineage>
</organism>
<reference evidence="3 4" key="1">
    <citation type="journal article" date="2021" name="Comput. Struct. Biotechnol. J.">
        <title>De novo genome assembly of the potent medicinal plant Rehmannia glutinosa using nanopore technology.</title>
        <authorList>
            <person name="Ma L."/>
            <person name="Dong C."/>
            <person name="Song C."/>
            <person name="Wang X."/>
            <person name="Zheng X."/>
            <person name="Niu Y."/>
            <person name="Chen S."/>
            <person name="Feng W."/>
        </authorList>
    </citation>
    <scope>NUCLEOTIDE SEQUENCE [LARGE SCALE GENOMIC DNA]</scope>
    <source>
        <strain evidence="3">DH-2019</strain>
    </source>
</reference>
<dbReference type="InterPro" id="IPR045871">
    <property type="entry name" value="AHP1-5/YPD1"/>
</dbReference>
<name>A0ABR0W0W4_REHGL</name>
<dbReference type="Proteomes" id="UP001318860">
    <property type="component" value="Unassembled WGS sequence"/>
</dbReference>
<dbReference type="SUPFAM" id="SSF47226">
    <property type="entry name" value="Histidine-containing phosphotransfer domain, HPT domain"/>
    <property type="match status" value="1"/>
</dbReference>
<proteinExistence type="predicted"/>
<keyword evidence="4" id="KW-1185">Reference proteome</keyword>
<comment type="subcellular location">
    <subcellularLocation>
        <location evidence="2">Cytoplasm</location>
        <location evidence="2">Cytosol</location>
    </subcellularLocation>
    <subcellularLocation>
        <location evidence="2">Nucleus</location>
    </subcellularLocation>
</comment>
<evidence type="ECO:0000256" key="1">
    <source>
        <dbReference type="ARBA" id="ARBA00023012"/>
    </source>
</evidence>
<protein>
    <recommendedName>
        <fullName evidence="2">Histidine-containing phosphotransfer protein</fullName>
    </recommendedName>
</protein>
<accession>A0ABR0W0W4</accession>
<gene>
    <name evidence="3" type="ORF">DH2020_025364</name>
</gene>
<keyword evidence="2" id="KW-0932">Cytokinin signaling pathway</keyword>
<comment type="caution">
    <text evidence="3">The sequence shown here is derived from an EMBL/GenBank/DDBJ whole genome shotgun (WGS) entry which is preliminary data.</text>
</comment>
<dbReference type="Gene3D" id="1.20.120.160">
    <property type="entry name" value="HPT domain"/>
    <property type="match status" value="1"/>
</dbReference>
<dbReference type="InterPro" id="IPR036641">
    <property type="entry name" value="HPT_dom_sf"/>
</dbReference>